<proteinExistence type="predicted"/>
<organism evidence="1 2">
    <name type="scientific">Sporosarcina limicola</name>
    <dbReference type="NCBI Taxonomy" id="34101"/>
    <lineage>
        <taxon>Bacteria</taxon>
        <taxon>Bacillati</taxon>
        <taxon>Bacillota</taxon>
        <taxon>Bacilli</taxon>
        <taxon>Bacillales</taxon>
        <taxon>Caryophanaceae</taxon>
        <taxon>Sporosarcina</taxon>
    </lineage>
</organism>
<sequence>MLFYKGNGRNVHVQTKGVYVWYVIYFTSLLYHKIIGTSTIHKECNMNVTKPILLSVLHIHSNRFYDNENSLIHHDTWRIRLFT</sequence>
<gene>
    <name evidence="1" type="ORF">H4683_004292</name>
</gene>
<name>A0A927MMP8_9BACL</name>
<dbReference type="AlphaFoldDB" id="A0A927MMP8"/>
<evidence type="ECO:0000313" key="2">
    <source>
        <dbReference type="Proteomes" id="UP000658225"/>
    </source>
</evidence>
<comment type="caution">
    <text evidence="1">The sequence shown here is derived from an EMBL/GenBank/DDBJ whole genome shotgun (WGS) entry which is preliminary data.</text>
</comment>
<protein>
    <submittedName>
        <fullName evidence="1">Uncharacterized protein</fullName>
    </submittedName>
</protein>
<dbReference type="Proteomes" id="UP000658225">
    <property type="component" value="Unassembled WGS sequence"/>
</dbReference>
<dbReference type="EMBL" id="JADBEL010000056">
    <property type="protein sequence ID" value="MBE1557155.1"/>
    <property type="molecule type" value="Genomic_DNA"/>
</dbReference>
<keyword evidence="2" id="KW-1185">Reference proteome</keyword>
<accession>A0A927MMP8</accession>
<evidence type="ECO:0000313" key="1">
    <source>
        <dbReference type="EMBL" id="MBE1557155.1"/>
    </source>
</evidence>
<reference evidence="1" key="1">
    <citation type="submission" date="2020-10" db="EMBL/GenBank/DDBJ databases">
        <title>Genomic Encyclopedia of Type Strains, Phase IV (KMG-IV): sequencing the most valuable type-strain genomes for metagenomic binning, comparative biology and taxonomic classification.</title>
        <authorList>
            <person name="Goeker M."/>
        </authorList>
    </citation>
    <scope>NUCLEOTIDE SEQUENCE</scope>
    <source>
        <strain evidence="1">DSM 13886</strain>
    </source>
</reference>